<evidence type="ECO:0000256" key="10">
    <source>
        <dbReference type="ARBA" id="ARBA00019397"/>
    </source>
</evidence>
<dbReference type="GO" id="GO:0004807">
    <property type="term" value="F:triose-phosphate isomerase activity"/>
    <property type="evidence" value="ECO:0007669"/>
    <property type="project" value="UniProtKB-EC"/>
</dbReference>
<comment type="caution">
    <text evidence="15">The sequence shown here is derived from an EMBL/GenBank/DDBJ whole genome shotgun (WGS) entry which is preliminary data.</text>
</comment>
<evidence type="ECO:0000256" key="11">
    <source>
        <dbReference type="ARBA" id="ARBA00023186"/>
    </source>
</evidence>
<evidence type="ECO:0000256" key="5">
    <source>
        <dbReference type="ARBA" id="ARBA00007422"/>
    </source>
</evidence>
<dbReference type="GO" id="GO:0006094">
    <property type="term" value="P:gluconeogenesis"/>
    <property type="evidence" value="ECO:0007669"/>
    <property type="project" value="TreeGrafter"/>
</dbReference>
<evidence type="ECO:0000256" key="1">
    <source>
        <dbReference type="ARBA" id="ARBA00000474"/>
    </source>
</evidence>
<dbReference type="EMBL" id="JADGJD010000066">
    <property type="protein sequence ID" value="KAJ3055699.1"/>
    <property type="molecule type" value="Genomic_DNA"/>
</dbReference>
<evidence type="ECO:0000256" key="14">
    <source>
        <dbReference type="SAM" id="MobiDB-lite"/>
    </source>
</evidence>
<evidence type="ECO:0000256" key="6">
    <source>
        <dbReference type="ARBA" id="ARBA00009054"/>
    </source>
</evidence>
<dbReference type="InterPro" id="IPR000652">
    <property type="entry name" value="Triosephosphate_isomerase"/>
</dbReference>
<dbReference type="FunFam" id="2.30.22.10:FF:000002">
    <property type="entry name" value="GrpE protein homolog"/>
    <property type="match status" value="1"/>
</dbReference>
<dbReference type="FunFam" id="3.20.20.70:FF:000025">
    <property type="entry name" value="Triosephosphate isomerase"/>
    <property type="match status" value="1"/>
</dbReference>
<accession>A0AAD5SKS1</accession>
<proteinExistence type="inferred from homology"/>
<evidence type="ECO:0000256" key="7">
    <source>
        <dbReference type="ARBA" id="ARBA00011738"/>
    </source>
</evidence>
<dbReference type="GO" id="GO:0006457">
    <property type="term" value="P:protein folding"/>
    <property type="evidence" value="ECO:0007669"/>
    <property type="project" value="InterPro"/>
</dbReference>
<dbReference type="Proteomes" id="UP001212841">
    <property type="component" value="Unassembled WGS sequence"/>
</dbReference>
<dbReference type="PANTHER" id="PTHR21139:SF2">
    <property type="entry name" value="TRIOSEPHOSPHATE ISOMERASE"/>
    <property type="match status" value="1"/>
</dbReference>
<dbReference type="GO" id="GO:0051087">
    <property type="term" value="F:protein-folding chaperone binding"/>
    <property type="evidence" value="ECO:0007669"/>
    <property type="project" value="InterPro"/>
</dbReference>
<evidence type="ECO:0000256" key="2">
    <source>
        <dbReference type="ARBA" id="ARBA00004305"/>
    </source>
</evidence>
<dbReference type="SUPFAM" id="SSF58014">
    <property type="entry name" value="Coiled-coil domain of nucleotide exchange factor GrpE"/>
    <property type="match status" value="1"/>
</dbReference>
<dbReference type="PANTHER" id="PTHR21139">
    <property type="entry name" value="TRIOSEPHOSPHATE ISOMERASE"/>
    <property type="match status" value="1"/>
</dbReference>
<evidence type="ECO:0000256" key="9">
    <source>
        <dbReference type="ARBA" id="ARBA00014521"/>
    </source>
</evidence>
<comment type="pathway">
    <text evidence="3">Carbohydrate degradation; glycolysis; D-glyceraldehyde 3-phosphate from glycerone phosphate: step 1/1.</text>
</comment>
<dbReference type="Gene3D" id="3.20.20.70">
    <property type="entry name" value="Aldolase class I"/>
    <property type="match status" value="1"/>
</dbReference>
<evidence type="ECO:0000313" key="15">
    <source>
        <dbReference type="EMBL" id="KAJ3055699.1"/>
    </source>
</evidence>
<keyword evidence="12" id="KW-0413">Isomerase</keyword>
<dbReference type="InterPro" id="IPR013805">
    <property type="entry name" value="GrpE_CC"/>
</dbReference>
<dbReference type="Pfam" id="PF00121">
    <property type="entry name" value="TIM"/>
    <property type="match status" value="1"/>
</dbReference>
<dbReference type="InterPro" id="IPR020861">
    <property type="entry name" value="Triosephosphate_isomerase_AS"/>
</dbReference>
<dbReference type="PRINTS" id="PR00773">
    <property type="entry name" value="GRPEPROTEIN"/>
</dbReference>
<dbReference type="CDD" id="cd00446">
    <property type="entry name" value="GrpE"/>
    <property type="match status" value="1"/>
</dbReference>
<feature type="compositionally biased region" description="Low complexity" evidence="14">
    <location>
        <begin position="60"/>
        <end position="74"/>
    </location>
</feature>
<feature type="compositionally biased region" description="Basic and acidic residues" evidence="14">
    <location>
        <begin position="48"/>
        <end position="57"/>
    </location>
</feature>
<dbReference type="InterPro" id="IPR022896">
    <property type="entry name" value="TrioseP_Isoase_bac/euk"/>
</dbReference>
<evidence type="ECO:0000256" key="4">
    <source>
        <dbReference type="ARBA" id="ARBA00004742"/>
    </source>
</evidence>
<evidence type="ECO:0000256" key="8">
    <source>
        <dbReference type="ARBA" id="ARBA00011940"/>
    </source>
</evidence>
<comment type="similarity">
    <text evidence="6">Belongs to the GrpE family.</text>
</comment>
<evidence type="ECO:0000313" key="16">
    <source>
        <dbReference type="Proteomes" id="UP001212841"/>
    </source>
</evidence>
<comment type="pathway">
    <text evidence="4">Carbohydrate biosynthesis; gluconeogenesis.</text>
</comment>
<dbReference type="Gene3D" id="3.90.20.20">
    <property type="match status" value="1"/>
</dbReference>
<dbReference type="Gene3D" id="2.30.22.10">
    <property type="entry name" value="Head domain of nucleotide exchange factor GrpE"/>
    <property type="match status" value="1"/>
</dbReference>
<keyword evidence="16" id="KW-1185">Reference proteome</keyword>
<dbReference type="HAMAP" id="MF_01151">
    <property type="entry name" value="GrpE"/>
    <property type="match status" value="1"/>
</dbReference>
<dbReference type="GO" id="GO:0042803">
    <property type="term" value="F:protein homodimerization activity"/>
    <property type="evidence" value="ECO:0007669"/>
    <property type="project" value="InterPro"/>
</dbReference>
<dbReference type="SUPFAM" id="SSF51064">
    <property type="entry name" value="Head domain of nucleotide exchange factor GrpE"/>
    <property type="match status" value="1"/>
</dbReference>
<feature type="region of interest" description="Disordered" evidence="14">
    <location>
        <begin position="22"/>
        <end position="80"/>
    </location>
</feature>
<dbReference type="AlphaFoldDB" id="A0AAD5SKS1"/>
<dbReference type="CDD" id="cd00311">
    <property type="entry name" value="TIM"/>
    <property type="match status" value="1"/>
</dbReference>
<dbReference type="InterPro" id="IPR013785">
    <property type="entry name" value="Aldolase_TIM"/>
</dbReference>
<comment type="subcellular location">
    <subcellularLocation>
        <location evidence="2">Mitochondrion matrix</location>
    </subcellularLocation>
</comment>
<dbReference type="PROSITE" id="PS51440">
    <property type="entry name" value="TIM_2"/>
    <property type="match status" value="1"/>
</dbReference>
<evidence type="ECO:0000256" key="13">
    <source>
        <dbReference type="ARBA" id="ARBA00031906"/>
    </source>
</evidence>
<reference evidence="15" key="1">
    <citation type="submission" date="2020-05" db="EMBL/GenBank/DDBJ databases">
        <title>Phylogenomic resolution of chytrid fungi.</title>
        <authorList>
            <person name="Stajich J.E."/>
            <person name="Amses K."/>
            <person name="Simmons R."/>
            <person name="Seto K."/>
            <person name="Myers J."/>
            <person name="Bonds A."/>
            <person name="Quandt C.A."/>
            <person name="Barry K."/>
            <person name="Liu P."/>
            <person name="Grigoriev I."/>
            <person name="Longcore J.E."/>
            <person name="James T.Y."/>
        </authorList>
    </citation>
    <scope>NUCLEOTIDE SEQUENCE</scope>
    <source>
        <strain evidence="15">JEL0318</strain>
    </source>
</reference>
<dbReference type="HAMAP" id="MF_00147_B">
    <property type="entry name" value="TIM_B"/>
    <property type="match status" value="1"/>
</dbReference>
<dbReference type="NCBIfam" id="TIGR00419">
    <property type="entry name" value="tim"/>
    <property type="match status" value="1"/>
</dbReference>
<dbReference type="GO" id="GO:0046166">
    <property type="term" value="P:glyceraldehyde-3-phosphate biosynthetic process"/>
    <property type="evidence" value="ECO:0007669"/>
    <property type="project" value="TreeGrafter"/>
</dbReference>
<sequence length="471" mass="51626">MSAVRFLVSSVRPALSCGVRRAQPTTVSTLLPRPAHPTSSLFVSRRSYSTEEQKQEEPAAEGQKQEGQAEQPPAENKEADLIAEKDKQITELKDLYRRSLADAENVRQRTKREVEQTAQYAITRFAKDLLETSDVLQIALNAVPAADQSGSNQTLTDFYKGVTMTRENLLKTFKRFGIEPFEPVGEVFDPNLHEALFYQPAEGKEPGTVSAVVKVGYKIQDRVLRPAQVGGNWKLNGSKQLVESLVGLLNKTEIPADVEVVVAPPAPYLDLVRSSLKKEVGVAAQNAYTEKSGAFTGELSIEFLKDLGIDYVVLGHSERREYFHETDDVVAKKVAFAAKNGIKVIACIGEKLDERESNQTFAVVDRQTKAIADALAPADWANIVIAYEPVWAIGTGKVATPEQAQDVHEHIRSWLKSNVSEEVAATTRILYGGSVNGKNSADLAKREDIDGFLVGGASLKEEFATIVRATA</sequence>
<comment type="similarity">
    <text evidence="5">Belongs to the triosephosphate isomerase family.</text>
</comment>
<dbReference type="SUPFAM" id="SSF51351">
    <property type="entry name" value="Triosephosphate isomerase (TIM)"/>
    <property type="match status" value="1"/>
</dbReference>
<dbReference type="GO" id="GO:0006096">
    <property type="term" value="P:glycolytic process"/>
    <property type="evidence" value="ECO:0007669"/>
    <property type="project" value="InterPro"/>
</dbReference>
<evidence type="ECO:0000256" key="12">
    <source>
        <dbReference type="ARBA" id="ARBA00023235"/>
    </source>
</evidence>
<dbReference type="GO" id="GO:0019563">
    <property type="term" value="P:glycerol catabolic process"/>
    <property type="evidence" value="ECO:0007669"/>
    <property type="project" value="TreeGrafter"/>
</dbReference>
<dbReference type="PROSITE" id="PS00171">
    <property type="entry name" value="TIM_1"/>
    <property type="match status" value="1"/>
</dbReference>
<dbReference type="InterPro" id="IPR035990">
    <property type="entry name" value="TIM_sf"/>
</dbReference>
<dbReference type="EC" id="5.3.1.1" evidence="8"/>
<comment type="catalytic activity">
    <reaction evidence="1">
        <text>D-glyceraldehyde 3-phosphate = dihydroxyacetone phosphate</text>
        <dbReference type="Rhea" id="RHEA:18585"/>
        <dbReference type="ChEBI" id="CHEBI:57642"/>
        <dbReference type="ChEBI" id="CHEBI:59776"/>
        <dbReference type="EC" id="5.3.1.1"/>
    </reaction>
</comment>
<protein>
    <recommendedName>
        <fullName evidence="9">GrpE protein homolog, mitochondrial</fullName>
        <ecNumber evidence="8">5.3.1.1</ecNumber>
    </recommendedName>
    <alternativeName>
        <fullName evidence="13">Triose-phosphate isomerase</fullName>
    </alternativeName>
    <alternativeName>
        <fullName evidence="10">Triosephosphate isomerase</fullName>
    </alternativeName>
</protein>
<evidence type="ECO:0000256" key="3">
    <source>
        <dbReference type="ARBA" id="ARBA00004680"/>
    </source>
</evidence>
<keyword evidence="11" id="KW-0143">Chaperone</keyword>
<dbReference type="GO" id="GO:0005759">
    <property type="term" value="C:mitochondrial matrix"/>
    <property type="evidence" value="ECO:0007669"/>
    <property type="project" value="UniProtKB-SubCell"/>
</dbReference>
<dbReference type="InterPro" id="IPR000740">
    <property type="entry name" value="GrpE"/>
</dbReference>
<organism evidence="15 16">
    <name type="scientific">Rhizophlyctis rosea</name>
    <dbReference type="NCBI Taxonomy" id="64517"/>
    <lineage>
        <taxon>Eukaryota</taxon>
        <taxon>Fungi</taxon>
        <taxon>Fungi incertae sedis</taxon>
        <taxon>Chytridiomycota</taxon>
        <taxon>Chytridiomycota incertae sedis</taxon>
        <taxon>Chytridiomycetes</taxon>
        <taxon>Rhizophlyctidales</taxon>
        <taxon>Rhizophlyctidaceae</taxon>
        <taxon>Rhizophlyctis</taxon>
    </lineage>
</organism>
<dbReference type="InterPro" id="IPR009012">
    <property type="entry name" value="GrpE_head"/>
</dbReference>
<dbReference type="GO" id="GO:0005829">
    <property type="term" value="C:cytosol"/>
    <property type="evidence" value="ECO:0007669"/>
    <property type="project" value="TreeGrafter"/>
</dbReference>
<dbReference type="GO" id="GO:0000774">
    <property type="term" value="F:adenyl-nucleotide exchange factor activity"/>
    <property type="evidence" value="ECO:0007669"/>
    <property type="project" value="InterPro"/>
</dbReference>
<gene>
    <name evidence="15" type="ORF">HK097_009666</name>
</gene>
<name>A0AAD5SKS1_9FUNG</name>
<comment type="subunit">
    <text evidence="7">Homodimer.</text>
</comment>